<name>A0A844BDA0_9BURK</name>
<feature type="binding site" evidence="17">
    <location>
        <position position="9"/>
    </location>
    <ligand>
        <name>Mg(2+)</name>
        <dbReference type="ChEBI" id="CHEBI:18420"/>
    </ligand>
</feature>
<dbReference type="PIRSF" id="PIRSF004682">
    <property type="entry name" value="GmhB"/>
    <property type="match status" value="1"/>
</dbReference>
<dbReference type="Proteomes" id="UP000487350">
    <property type="component" value="Unassembled WGS sequence"/>
</dbReference>
<feature type="binding site" evidence="17">
    <location>
        <position position="97"/>
    </location>
    <ligand>
        <name>Zn(2+)</name>
        <dbReference type="ChEBI" id="CHEBI:29105"/>
    </ligand>
</feature>
<dbReference type="NCBIfam" id="TIGR01656">
    <property type="entry name" value="Histidinol-ppas"/>
    <property type="match status" value="1"/>
</dbReference>
<evidence type="ECO:0000256" key="2">
    <source>
        <dbReference type="ARBA" id="ARBA00001946"/>
    </source>
</evidence>
<dbReference type="Gene3D" id="3.40.50.1000">
    <property type="entry name" value="HAD superfamily/HAD-like"/>
    <property type="match status" value="1"/>
</dbReference>
<dbReference type="SUPFAM" id="SSF56784">
    <property type="entry name" value="HAD-like"/>
    <property type="match status" value="1"/>
</dbReference>
<dbReference type="AlphaFoldDB" id="A0A844BDA0"/>
<dbReference type="NCBIfam" id="NF006506">
    <property type="entry name" value="PRK08942.1"/>
    <property type="match status" value="1"/>
</dbReference>
<dbReference type="PANTHER" id="PTHR42891:SF1">
    <property type="entry name" value="D-GLYCERO-BETA-D-MANNO-HEPTOSE-1,7-BISPHOSPHATE 7-PHOSPHATASE"/>
    <property type="match status" value="1"/>
</dbReference>
<feature type="binding site" evidence="17">
    <location>
        <position position="99"/>
    </location>
    <ligand>
        <name>Zn(2+)</name>
        <dbReference type="ChEBI" id="CHEBI:29105"/>
    </ligand>
</feature>
<evidence type="ECO:0000256" key="5">
    <source>
        <dbReference type="ARBA" id="ARBA00004708"/>
    </source>
</evidence>
<keyword evidence="10 17" id="KW-0862">Zinc</keyword>
<comment type="cofactor">
    <cofactor evidence="2 17">
        <name>Mg(2+)</name>
        <dbReference type="ChEBI" id="CHEBI:18420"/>
    </cofactor>
</comment>
<dbReference type="PANTHER" id="PTHR42891">
    <property type="entry name" value="D-GLYCERO-BETA-D-MANNO-HEPTOSE-1,7-BISPHOSPHATE 7-PHOSPHATASE"/>
    <property type="match status" value="1"/>
</dbReference>
<accession>A0A844BDA0</accession>
<evidence type="ECO:0000256" key="4">
    <source>
        <dbReference type="ARBA" id="ARBA00004496"/>
    </source>
</evidence>
<dbReference type="InterPro" id="IPR006549">
    <property type="entry name" value="HAD-SF_hydro_IIIA"/>
</dbReference>
<keyword evidence="12 14" id="KW-0119">Carbohydrate metabolism</keyword>
<evidence type="ECO:0000313" key="19">
    <source>
        <dbReference type="Proteomes" id="UP000487350"/>
    </source>
</evidence>
<evidence type="ECO:0000256" key="6">
    <source>
        <dbReference type="ARBA" id="ARBA00011245"/>
    </source>
</evidence>
<dbReference type="RefSeq" id="WP_153586835.1">
    <property type="nucleotide sequence ID" value="NZ_WJBU01000026.1"/>
</dbReference>
<dbReference type="OrthoDB" id="9781367at2"/>
<sequence>MKLVILDRDGTINADSDDFIKSPEEWTPLPGALEAIARLNHAGWHAVIASNQSGLGRGLFDVASLNAMHAKMHKMLAAQGGRIDAVFYCPHTPDDNCTCRKPLPGLFEQIGERFGIELNGTPVVGDGLRDLQGGVAAGCEPHLVLTGKGAEFRGRQLPETFPAGTIVHEDLAAFADWLISRQPVAKPTSPTA</sequence>
<gene>
    <name evidence="18" type="primary">gmhB</name>
    <name evidence="18" type="ORF">GHT07_19810</name>
</gene>
<dbReference type="EMBL" id="WJBU01000026">
    <property type="protein sequence ID" value="MRD49526.1"/>
    <property type="molecule type" value="Genomic_DNA"/>
</dbReference>
<evidence type="ECO:0000256" key="1">
    <source>
        <dbReference type="ARBA" id="ARBA00001226"/>
    </source>
</evidence>
<evidence type="ECO:0000256" key="14">
    <source>
        <dbReference type="PIRNR" id="PIRNR004682"/>
    </source>
</evidence>
<organism evidence="18 19">
    <name type="scientific">Caenimonas koreensis DSM 17982</name>
    <dbReference type="NCBI Taxonomy" id="1121255"/>
    <lineage>
        <taxon>Bacteria</taxon>
        <taxon>Pseudomonadati</taxon>
        <taxon>Pseudomonadota</taxon>
        <taxon>Betaproteobacteria</taxon>
        <taxon>Burkholderiales</taxon>
        <taxon>Comamonadaceae</taxon>
        <taxon>Caenimonas</taxon>
    </lineage>
</organism>
<protein>
    <recommendedName>
        <fullName evidence="14">D,D-heptose 1,7-bisphosphate phosphatase</fullName>
        <ecNumber evidence="14">3.1.3.-</ecNumber>
    </recommendedName>
</protein>
<keyword evidence="11 17" id="KW-0460">Magnesium</keyword>
<dbReference type="Pfam" id="PF13242">
    <property type="entry name" value="Hydrolase_like"/>
    <property type="match status" value="1"/>
</dbReference>
<dbReference type="GO" id="GO:0005737">
    <property type="term" value="C:cytoplasm"/>
    <property type="evidence" value="ECO:0007669"/>
    <property type="project" value="UniProtKB-SubCell"/>
</dbReference>
<evidence type="ECO:0000256" key="15">
    <source>
        <dbReference type="PIRSR" id="PIRSR004682-1"/>
    </source>
</evidence>
<evidence type="ECO:0000256" key="17">
    <source>
        <dbReference type="PIRSR" id="PIRSR004682-4"/>
    </source>
</evidence>
<feature type="binding site" evidence="17">
    <location>
        <position position="126"/>
    </location>
    <ligand>
        <name>Mg(2+)</name>
        <dbReference type="ChEBI" id="CHEBI:18420"/>
    </ligand>
</feature>
<feature type="binding site" evidence="17">
    <location>
        <position position="89"/>
    </location>
    <ligand>
        <name>Zn(2+)</name>
        <dbReference type="ChEBI" id="CHEBI:29105"/>
    </ligand>
</feature>
<evidence type="ECO:0000256" key="9">
    <source>
        <dbReference type="ARBA" id="ARBA00022801"/>
    </source>
</evidence>
<evidence type="ECO:0000256" key="16">
    <source>
        <dbReference type="PIRSR" id="PIRSR004682-3"/>
    </source>
</evidence>
<dbReference type="InterPro" id="IPR006543">
    <property type="entry name" value="Histidinol-phos"/>
</dbReference>
<dbReference type="FunFam" id="3.40.50.1000:FF:000168">
    <property type="entry name" value="D,D-heptose 1,7-bisphosphate phosphatase"/>
    <property type="match status" value="1"/>
</dbReference>
<dbReference type="GO" id="GO:0034200">
    <property type="term" value="F:D-glycero-beta-D-manno-heptose 1,7-bisphosphate 7-phosphatase activity"/>
    <property type="evidence" value="ECO:0007669"/>
    <property type="project" value="UniProtKB-EC"/>
</dbReference>
<keyword evidence="7 14" id="KW-0963">Cytoplasm</keyword>
<evidence type="ECO:0000256" key="7">
    <source>
        <dbReference type="ARBA" id="ARBA00022490"/>
    </source>
</evidence>
<evidence type="ECO:0000256" key="8">
    <source>
        <dbReference type="ARBA" id="ARBA00022723"/>
    </source>
</evidence>
<comment type="catalytic activity">
    <reaction evidence="1">
        <text>D-glycero-beta-D-manno-heptose 1,7-bisphosphate + H2O = D-glycero-beta-D-manno-heptose 1-phosphate + phosphate</text>
        <dbReference type="Rhea" id="RHEA:28518"/>
        <dbReference type="ChEBI" id="CHEBI:15377"/>
        <dbReference type="ChEBI" id="CHEBI:43474"/>
        <dbReference type="ChEBI" id="CHEBI:60208"/>
        <dbReference type="ChEBI" id="CHEBI:61593"/>
        <dbReference type="EC" id="3.1.3.82"/>
    </reaction>
</comment>
<evidence type="ECO:0000256" key="12">
    <source>
        <dbReference type="ARBA" id="ARBA00023277"/>
    </source>
</evidence>
<evidence type="ECO:0000313" key="18">
    <source>
        <dbReference type="EMBL" id="MRD49526.1"/>
    </source>
</evidence>
<feature type="site" description="Stabilizes the phosphoryl group" evidence="16">
    <location>
        <position position="50"/>
    </location>
</feature>
<dbReference type="InterPro" id="IPR036412">
    <property type="entry name" value="HAD-like_sf"/>
</dbReference>
<feature type="site" description="Contributes to substrate recognition" evidence="16">
    <location>
        <position position="100"/>
    </location>
</feature>
<reference evidence="18 19" key="1">
    <citation type="submission" date="2019-11" db="EMBL/GenBank/DDBJ databases">
        <title>Caenimonas koreensis gen. nov., sp. nov., isolated from activated sludge.</title>
        <authorList>
            <person name="Seung H.R."/>
        </authorList>
    </citation>
    <scope>NUCLEOTIDE SEQUENCE [LARGE SCALE GENOMIC DNA]</scope>
    <source>
        <strain evidence="18 19">EMB320</strain>
    </source>
</reference>
<dbReference type="CDD" id="cd07503">
    <property type="entry name" value="HAD_HisB-N"/>
    <property type="match status" value="1"/>
</dbReference>
<comment type="subunit">
    <text evidence="6">Monomer.</text>
</comment>
<evidence type="ECO:0000256" key="3">
    <source>
        <dbReference type="ARBA" id="ARBA00001947"/>
    </source>
</evidence>
<comment type="pathway">
    <text evidence="5">Nucleotide-sugar biosynthesis; ADP-L-glycero-beta-D-manno-heptose biosynthesis; ADP-L-glycero-beta-D-manno-heptose from D-glycero-beta-D-manno-heptose 7-phosphate: step 2/4.</text>
</comment>
<dbReference type="EC" id="3.1.3.-" evidence="14"/>
<evidence type="ECO:0000256" key="13">
    <source>
        <dbReference type="ARBA" id="ARBA00061616"/>
    </source>
</evidence>
<feature type="site" description="Stabilizes the phosphoryl group" evidence="16">
    <location>
        <position position="101"/>
    </location>
</feature>
<feature type="active site" description="Proton donor" evidence="15">
    <location>
        <position position="9"/>
    </location>
</feature>
<comment type="similarity">
    <text evidence="13 14">Belongs to the gmhB family.</text>
</comment>
<dbReference type="InterPro" id="IPR004446">
    <property type="entry name" value="Heptose_bisP_phosphatase"/>
</dbReference>
<dbReference type="InterPro" id="IPR023214">
    <property type="entry name" value="HAD_sf"/>
</dbReference>
<keyword evidence="19" id="KW-1185">Reference proteome</keyword>
<comment type="subcellular location">
    <subcellularLocation>
        <location evidence="4 14">Cytoplasm</location>
    </subcellularLocation>
</comment>
<dbReference type="GO" id="GO:0005975">
    <property type="term" value="P:carbohydrate metabolic process"/>
    <property type="evidence" value="ECO:0007669"/>
    <property type="project" value="InterPro"/>
</dbReference>
<keyword evidence="9 14" id="KW-0378">Hydrolase</keyword>
<dbReference type="GO" id="GO:0046872">
    <property type="term" value="F:metal ion binding"/>
    <property type="evidence" value="ECO:0007669"/>
    <property type="project" value="UniProtKB-KW"/>
</dbReference>
<comment type="caution">
    <text evidence="18">The sequence shown here is derived from an EMBL/GenBank/DDBJ whole genome shotgun (WGS) entry which is preliminary data.</text>
</comment>
<comment type="cofactor">
    <cofactor evidence="3 17">
        <name>Zn(2+)</name>
        <dbReference type="ChEBI" id="CHEBI:29105"/>
    </cofactor>
</comment>
<evidence type="ECO:0000256" key="11">
    <source>
        <dbReference type="ARBA" id="ARBA00022842"/>
    </source>
</evidence>
<feature type="binding site" evidence="17">
    <location>
        <position position="7"/>
    </location>
    <ligand>
        <name>Mg(2+)</name>
        <dbReference type="ChEBI" id="CHEBI:18420"/>
    </ligand>
</feature>
<feature type="binding site" evidence="17">
    <location>
        <position position="91"/>
    </location>
    <ligand>
        <name>Zn(2+)</name>
        <dbReference type="ChEBI" id="CHEBI:29105"/>
    </ligand>
</feature>
<proteinExistence type="inferred from homology"/>
<feature type="active site" description="Nucleophile" evidence="15">
    <location>
        <position position="7"/>
    </location>
</feature>
<dbReference type="NCBIfam" id="TIGR01662">
    <property type="entry name" value="HAD-SF-IIIA"/>
    <property type="match status" value="1"/>
</dbReference>
<keyword evidence="8 17" id="KW-0479">Metal-binding</keyword>
<evidence type="ECO:0000256" key="10">
    <source>
        <dbReference type="ARBA" id="ARBA00022833"/>
    </source>
</evidence>